<proteinExistence type="inferred from homology"/>
<dbReference type="GO" id="GO:0005886">
    <property type="term" value="C:plasma membrane"/>
    <property type="evidence" value="ECO:0007669"/>
    <property type="project" value="UniProtKB-SubCell"/>
</dbReference>
<evidence type="ECO:0000256" key="1">
    <source>
        <dbReference type="HAMAP-Rule" id="MF_02088"/>
    </source>
</evidence>
<keyword evidence="1" id="KW-0812">Transmembrane</keyword>
<feature type="transmembrane region" description="Helical" evidence="1">
    <location>
        <begin position="149"/>
        <end position="173"/>
    </location>
</feature>
<dbReference type="HAMAP" id="MF_02088">
    <property type="entry name" value="Q_prec_transport"/>
    <property type="match status" value="1"/>
</dbReference>
<dbReference type="GO" id="GO:0022857">
    <property type="term" value="F:transmembrane transporter activity"/>
    <property type="evidence" value="ECO:0007669"/>
    <property type="project" value="UniProtKB-UniRule"/>
</dbReference>
<keyword evidence="1" id="KW-1133">Transmembrane helix</keyword>
<comment type="function">
    <text evidence="1">Involved in the import of queuosine (Q) precursors, required for Q precursor salvage.</text>
</comment>
<feature type="transmembrane region" description="Helical" evidence="1">
    <location>
        <begin position="31"/>
        <end position="49"/>
    </location>
</feature>
<keyword evidence="3" id="KW-1185">Reference proteome</keyword>
<dbReference type="InterPro" id="IPR003744">
    <property type="entry name" value="YhhQ"/>
</dbReference>
<dbReference type="AlphaFoldDB" id="A0A8J3H621"/>
<dbReference type="PANTHER" id="PTHR34300:SF1">
    <property type="entry name" value="QUEUOSINE PRECURSOR TRANSPORTER"/>
    <property type="match status" value="1"/>
</dbReference>
<keyword evidence="1" id="KW-0472">Membrane</keyword>
<keyword evidence="1" id="KW-0813">Transport</keyword>
<gene>
    <name evidence="2" type="ORF">GCM10010961_09740</name>
</gene>
<comment type="caution">
    <text evidence="2">The sequence shown here is derived from an EMBL/GenBank/DDBJ whole genome shotgun (WGS) entry which is preliminary data.</text>
</comment>
<feature type="transmembrane region" description="Helical" evidence="1">
    <location>
        <begin position="85"/>
        <end position="103"/>
    </location>
</feature>
<reference evidence="2" key="2">
    <citation type="submission" date="2020-09" db="EMBL/GenBank/DDBJ databases">
        <authorList>
            <person name="Sun Q."/>
            <person name="Zhou Y."/>
        </authorList>
    </citation>
    <scope>NUCLEOTIDE SEQUENCE</scope>
    <source>
        <strain evidence="2">CGMCC 1.7081</strain>
    </source>
</reference>
<organism evidence="2 3">
    <name type="scientific">Pseudodonghicola xiamenensis</name>
    <dbReference type="NCBI Taxonomy" id="337702"/>
    <lineage>
        <taxon>Bacteria</taxon>
        <taxon>Pseudomonadati</taxon>
        <taxon>Pseudomonadota</taxon>
        <taxon>Alphaproteobacteria</taxon>
        <taxon>Rhodobacterales</taxon>
        <taxon>Paracoccaceae</taxon>
        <taxon>Pseudodonghicola</taxon>
    </lineage>
</organism>
<dbReference type="PANTHER" id="PTHR34300">
    <property type="entry name" value="QUEUOSINE PRECURSOR TRANSPORTER-RELATED"/>
    <property type="match status" value="1"/>
</dbReference>
<feature type="transmembrane region" description="Helical" evidence="1">
    <location>
        <begin position="206"/>
        <end position="224"/>
    </location>
</feature>
<comment type="similarity">
    <text evidence="1">Belongs to the vitamin uptake transporter (VUT/ECF) (TC 2.A.88) family. Q precursor transporter subfamily.</text>
</comment>
<accession>A0A8J3H621</accession>
<dbReference type="EMBL" id="BNAP01000002">
    <property type="protein sequence ID" value="GHG83893.1"/>
    <property type="molecule type" value="Genomic_DNA"/>
</dbReference>
<name>A0A8J3H621_9RHOB</name>
<evidence type="ECO:0000313" key="3">
    <source>
        <dbReference type="Proteomes" id="UP000611500"/>
    </source>
</evidence>
<feature type="transmembrane region" description="Helical" evidence="1">
    <location>
        <begin position="115"/>
        <end position="137"/>
    </location>
</feature>
<dbReference type="Pfam" id="PF02592">
    <property type="entry name" value="Vut_1"/>
    <property type="match status" value="1"/>
</dbReference>
<protein>
    <recommendedName>
        <fullName evidence="1">Probable queuosine precursor transporter</fullName>
        <shortName evidence="1">Q precursor transporter</shortName>
    </recommendedName>
</protein>
<comment type="subcellular location">
    <subcellularLocation>
        <location evidence="1">Cell inner membrane</location>
        <topology evidence="1">Multi-pass membrane protein</topology>
    </subcellularLocation>
</comment>
<sequence length="234" mass="24962">MEPCPPGSEAAVGQVAATLSKRASDMNRSHIPGILAMAAIVVASNILVQFLFGQWLTWGAFTYPFAFLVTDVMNRVYGAASARRVVFAGFVVGVMCSLVGTQISGEFGPLVTLRVALASGTAFLVAQMLDVAIFSALREGKWWRAPLASTLVGSAADTALFFSIAFSLQLGWIDPTNDVAWANEQLPLLGAGPMMPLWVSLGTADWLVKLSLAIVALLPFRLIVAQMLTRRDSA</sequence>
<evidence type="ECO:0000313" key="2">
    <source>
        <dbReference type="EMBL" id="GHG83893.1"/>
    </source>
</evidence>
<keyword evidence="1" id="KW-1003">Cell membrane</keyword>
<reference evidence="2" key="1">
    <citation type="journal article" date="2014" name="Int. J. Syst. Evol. Microbiol.">
        <title>Complete genome sequence of Corynebacterium casei LMG S-19264T (=DSM 44701T), isolated from a smear-ripened cheese.</title>
        <authorList>
            <consortium name="US DOE Joint Genome Institute (JGI-PGF)"/>
            <person name="Walter F."/>
            <person name="Albersmeier A."/>
            <person name="Kalinowski J."/>
            <person name="Ruckert C."/>
        </authorList>
    </citation>
    <scope>NUCLEOTIDE SEQUENCE</scope>
    <source>
        <strain evidence="2">CGMCC 1.7081</strain>
    </source>
</reference>
<dbReference type="NCBIfam" id="TIGR00697">
    <property type="entry name" value="queuosine precursor transporter"/>
    <property type="match status" value="1"/>
</dbReference>
<dbReference type="Proteomes" id="UP000611500">
    <property type="component" value="Unassembled WGS sequence"/>
</dbReference>
<feature type="transmembrane region" description="Helical" evidence="1">
    <location>
        <begin position="55"/>
        <end position="73"/>
    </location>
</feature>
<keyword evidence="1" id="KW-0997">Cell inner membrane</keyword>